<feature type="region of interest" description="Disordered" evidence="5">
    <location>
        <begin position="70"/>
        <end position="91"/>
    </location>
</feature>
<feature type="binding site" evidence="4">
    <location>
        <position position="263"/>
    </location>
    <ligand>
        <name>1D-myo-inositol 2-(L-cysteinylamino)-2-deoxy-alpha-D-glucopyranoside</name>
        <dbReference type="ChEBI" id="CHEBI:58887"/>
    </ligand>
</feature>
<dbReference type="HAMAP" id="MF_01698">
    <property type="entry name" value="MshD"/>
    <property type="match status" value="1"/>
</dbReference>
<feature type="binding site" evidence="4">
    <location>
        <position position="52"/>
    </location>
    <ligand>
        <name>1D-myo-inositol 2-(L-cysteinylamino)-2-deoxy-alpha-D-glucopyranoside</name>
        <dbReference type="ChEBI" id="CHEBI:58887"/>
    </ligand>
</feature>
<dbReference type="PROSITE" id="PS51186">
    <property type="entry name" value="GNAT"/>
    <property type="match status" value="1"/>
</dbReference>
<gene>
    <name evidence="4 7" type="primary">mshD</name>
    <name evidence="7" type="ORF">M3B43_03410</name>
</gene>
<comment type="function">
    <text evidence="4">Catalyzes the transfer of acetyl from acetyl-CoA to desacetylmycothiol (Cys-GlcN-Ins) to form mycothiol.</text>
</comment>
<evidence type="ECO:0000313" key="8">
    <source>
        <dbReference type="Proteomes" id="UP001205046"/>
    </source>
</evidence>
<keyword evidence="1 4" id="KW-0808">Transferase</keyword>
<name>A0ABT2HNX0_9MICC</name>
<dbReference type="EC" id="2.3.1.189" evidence="4"/>
<evidence type="ECO:0000256" key="4">
    <source>
        <dbReference type="HAMAP-Rule" id="MF_01698"/>
    </source>
</evidence>
<comment type="caution">
    <text evidence="4">Lacks conserved residue(s) required for the propagation of feature annotation.</text>
</comment>
<dbReference type="PANTHER" id="PTHR43420:SF12">
    <property type="entry name" value="N-ACETYLTRANSFERASE DOMAIN-CONTAINING PROTEIN"/>
    <property type="match status" value="1"/>
</dbReference>
<comment type="subunit">
    <text evidence="4">Monomer.</text>
</comment>
<accession>A0ABT2HNX0</accession>
<dbReference type="SUPFAM" id="SSF55729">
    <property type="entry name" value="Acyl-CoA N-acyltransferases (Nat)"/>
    <property type="match status" value="1"/>
</dbReference>
<evidence type="ECO:0000256" key="1">
    <source>
        <dbReference type="ARBA" id="ARBA00022679"/>
    </source>
</evidence>
<evidence type="ECO:0000313" key="7">
    <source>
        <dbReference type="EMBL" id="MCT1606387.1"/>
    </source>
</evidence>
<dbReference type="PANTHER" id="PTHR43420">
    <property type="entry name" value="ACETYLTRANSFERASE"/>
    <property type="match status" value="1"/>
</dbReference>
<dbReference type="Pfam" id="PF00583">
    <property type="entry name" value="Acetyltransf_1"/>
    <property type="match status" value="1"/>
</dbReference>
<keyword evidence="3 4" id="KW-0012">Acyltransferase</keyword>
<comment type="caution">
    <text evidence="7">The sequence shown here is derived from an EMBL/GenBank/DDBJ whole genome shotgun (WGS) entry which is preliminary data.</text>
</comment>
<dbReference type="GO" id="GO:0035447">
    <property type="term" value="F:mycothiol synthase activity"/>
    <property type="evidence" value="ECO:0007669"/>
    <property type="project" value="UniProtKB-EC"/>
</dbReference>
<sequence>MSQHETLRLELIPGPLSAGRLSTESLSTEQLDAITALATAAQQADGAPPFSEQTLVALRRPGSVALAAAWQSPGTATESSTAEGTRTPGGGAEQLVGVGVVVLGDNTPGEETPDVLEMAVHPDHRGQQIAIQLAQLLESSLSGSSDRAAGARAWAHGEHPAAPRLAQRFGWSPVRELWRMRLENSVDAPQLTLPDGVRLRSFVPGEDDAAWLAVNAAAFADHPEQGQLTQQDLQARIDSDWFNPEGFLLAEEDGELLGFHWTKIAPNQPGEVLGEVYVVGVAPQAQGRGLGASLTAAGINYLRGQNVDAIILYVDASNTAAAQLYKKLGFTVWDVDTQYAPGAEASAEIS</sequence>
<evidence type="ECO:0000256" key="2">
    <source>
        <dbReference type="ARBA" id="ARBA00022737"/>
    </source>
</evidence>
<proteinExistence type="inferred from homology"/>
<protein>
    <recommendedName>
        <fullName evidence="4">Mycothiol acetyltransferase</fullName>
        <shortName evidence="4">MSH acetyltransferase</shortName>
        <ecNumber evidence="4">2.3.1.189</ecNumber>
    </recommendedName>
    <alternativeName>
        <fullName evidence="4">Mycothiol synthase</fullName>
    </alternativeName>
</protein>
<feature type="domain" description="N-acetyltransferase" evidence="6">
    <location>
        <begin position="197"/>
        <end position="350"/>
    </location>
</feature>
<dbReference type="InterPro" id="IPR017813">
    <property type="entry name" value="Mycothiol_AcTrfase"/>
</dbReference>
<dbReference type="RefSeq" id="WP_260072558.1">
    <property type="nucleotide sequence ID" value="NZ_JALXMO010000005.1"/>
</dbReference>
<dbReference type="InterPro" id="IPR050680">
    <property type="entry name" value="YpeA/RimI_acetyltransf"/>
</dbReference>
<comment type="similarity">
    <text evidence="4">Belongs to the acetyltransferase family. MshD subfamily.</text>
</comment>
<evidence type="ECO:0000259" key="6">
    <source>
        <dbReference type="PROSITE" id="PS51186"/>
    </source>
</evidence>
<dbReference type="PIRSF" id="PIRSF021524">
    <property type="entry name" value="MSH_acetyltransferase"/>
    <property type="match status" value="1"/>
</dbReference>
<comment type="catalytic activity">
    <reaction evidence="4">
        <text>1D-myo-inositol 2-(L-cysteinylamino)-2-deoxy-alpha-D-glucopyranoside + acetyl-CoA = mycothiol + CoA + H(+)</text>
        <dbReference type="Rhea" id="RHEA:26172"/>
        <dbReference type="ChEBI" id="CHEBI:15378"/>
        <dbReference type="ChEBI" id="CHEBI:16768"/>
        <dbReference type="ChEBI" id="CHEBI:57287"/>
        <dbReference type="ChEBI" id="CHEBI:57288"/>
        <dbReference type="ChEBI" id="CHEBI:58887"/>
        <dbReference type="EC" id="2.3.1.189"/>
    </reaction>
</comment>
<dbReference type="EMBL" id="JALXMO010000005">
    <property type="protein sequence ID" value="MCT1606387.1"/>
    <property type="molecule type" value="Genomic_DNA"/>
</dbReference>
<dbReference type="Proteomes" id="UP001205046">
    <property type="component" value="Unassembled WGS sequence"/>
</dbReference>
<evidence type="ECO:0000256" key="3">
    <source>
        <dbReference type="ARBA" id="ARBA00023315"/>
    </source>
</evidence>
<dbReference type="InterPro" id="IPR000182">
    <property type="entry name" value="GNAT_dom"/>
</dbReference>
<dbReference type="Gene3D" id="3.40.630.30">
    <property type="match status" value="1"/>
</dbReference>
<keyword evidence="8" id="KW-1185">Reference proteome</keyword>
<dbReference type="InterPro" id="IPR016181">
    <property type="entry name" value="Acyl_CoA_acyltransferase"/>
</dbReference>
<feature type="binding site" evidence="4">
    <location>
        <begin position="279"/>
        <end position="281"/>
    </location>
    <ligand>
        <name>acetyl-CoA</name>
        <dbReference type="ChEBI" id="CHEBI:57288"/>
        <label>2</label>
    </ligand>
</feature>
<evidence type="ECO:0000256" key="5">
    <source>
        <dbReference type="SAM" id="MobiDB-lite"/>
    </source>
</evidence>
<dbReference type="NCBIfam" id="TIGR03448">
    <property type="entry name" value="mycothiol_MshD"/>
    <property type="match status" value="1"/>
</dbReference>
<feature type="binding site" evidence="4">
    <location>
        <position position="313"/>
    </location>
    <ligand>
        <name>1D-myo-inositol 2-(L-cysteinylamino)-2-deoxy-alpha-D-glucopyranoside</name>
        <dbReference type="ChEBI" id="CHEBI:58887"/>
    </ligand>
</feature>
<feature type="compositionally biased region" description="Polar residues" evidence="5">
    <location>
        <begin position="72"/>
        <end position="84"/>
    </location>
</feature>
<dbReference type="CDD" id="cd04301">
    <property type="entry name" value="NAT_SF"/>
    <property type="match status" value="1"/>
</dbReference>
<feature type="binding site" evidence="4">
    <location>
        <position position="224"/>
    </location>
    <ligand>
        <name>1D-myo-inositol 2-(L-cysteinylamino)-2-deoxy-alpha-D-glucopyranoside</name>
        <dbReference type="ChEBI" id="CHEBI:58887"/>
    </ligand>
</feature>
<keyword evidence="2 4" id="KW-0677">Repeat</keyword>
<feature type="binding site" evidence="4">
    <location>
        <position position="275"/>
    </location>
    <ligand>
        <name>1D-myo-inositol 2-(L-cysteinylamino)-2-deoxy-alpha-D-glucopyranoside</name>
        <dbReference type="ChEBI" id="CHEBI:58887"/>
    </ligand>
</feature>
<organism evidence="7 8">
    <name type="scientific">Nesterenkonia massiliensis</name>
    <dbReference type="NCBI Taxonomy" id="1232429"/>
    <lineage>
        <taxon>Bacteria</taxon>
        <taxon>Bacillati</taxon>
        <taxon>Actinomycetota</taxon>
        <taxon>Actinomycetes</taxon>
        <taxon>Micrococcales</taxon>
        <taxon>Micrococcaceae</taxon>
        <taxon>Nesterenkonia</taxon>
    </lineage>
</organism>
<reference evidence="7 8" key="1">
    <citation type="submission" date="2022-04" db="EMBL/GenBank/DDBJ databases">
        <title>Human microbiome associated bacterial genomes.</title>
        <authorList>
            <person name="Sandstrom S."/>
            <person name="Salamzade R."/>
            <person name="Kalan L.R."/>
        </authorList>
    </citation>
    <scope>NUCLEOTIDE SEQUENCE [LARGE SCALE GENOMIC DNA]</scope>
    <source>
        <strain evidence="8">p3-SID767</strain>
    </source>
</reference>
<feature type="binding site" evidence="4">
    <location>
        <begin position="318"/>
        <end position="323"/>
    </location>
    <ligand>
        <name>acetyl-CoA</name>
        <dbReference type="ChEBI" id="CHEBI:57288"/>
        <label>2</label>
    </ligand>
</feature>